<reference evidence="2" key="1">
    <citation type="submission" date="2020-05" db="EMBL/GenBank/DDBJ databases">
        <authorList>
            <person name="Chiriac C."/>
            <person name="Salcher M."/>
            <person name="Ghai R."/>
            <person name="Kavagutti S V."/>
        </authorList>
    </citation>
    <scope>NUCLEOTIDE SEQUENCE</scope>
</reference>
<evidence type="ECO:0000313" key="1">
    <source>
        <dbReference type="EMBL" id="CAB4157021.1"/>
    </source>
</evidence>
<name>A0A6J7X403_9CAUD</name>
<dbReference type="EMBL" id="LR796648">
    <property type="protein sequence ID" value="CAB4157021.1"/>
    <property type="molecule type" value="Genomic_DNA"/>
</dbReference>
<evidence type="ECO:0000313" key="2">
    <source>
        <dbReference type="EMBL" id="CAB5225581.1"/>
    </source>
</evidence>
<protein>
    <submittedName>
        <fullName evidence="2">Uncharacterized protein</fullName>
    </submittedName>
</protein>
<gene>
    <name evidence="1" type="ORF">UFOVP675_49</name>
    <name evidence="2" type="ORF">UFOVP747_50</name>
</gene>
<organism evidence="2">
    <name type="scientific">uncultured Caudovirales phage</name>
    <dbReference type="NCBI Taxonomy" id="2100421"/>
    <lineage>
        <taxon>Viruses</taxon>
        <taxon>Duplodnaviria</taxon>
        <taxon>Heunggongvirae</taxon>
        <taxon>Uroviricota</taxon>
        <taxon>Caudoviricetes</taxon>
        <taxon>Peduoviridae</taxon>
        <taxon>Maltschvirus</taxon>
        <taxon>Maltschvirus maltsch</taxon>
    </lineage>
</organism>
<dbReference type="EMBL" id="LR798343">
    <property type="protein sequence ID" value="CAB5225581.1"/>
    <property type="molecule type" value="Genomic_DNA"/>
</dbReference>
<accession>A0A6J7X403</accession>
<sequence>MSDMLQWHELKAWLMSRSWFPMDDLPDEPMTAVFDFGHEFLIKGPYRIMAPSQEWRVRSFEEDGWHLVRCWSTRGAVSRVARYMGLRCRSCGQSHFKSDGVWHQFYAALYVADGADFVCDACEHQASLVLRGIKRADTMLHMPDRMKYARAAVKRLFSCKRINRQCRMDLDELAGFLGLDAAAMREEVKP</sequence>
<proteinExistence type="predicted"/>